<organism evidence="3 5">
    <name type="scientific">Callorhinus ursinus</name>
    <name type="common">Northern fur seal</name>
    <dbReference type="NCBI Taxonomy" id="34884"/>
    <lineage>
        <taxon>Eukaryota</taxon>
        <taxon>Metazoa</taxon>
        <taxon>Chordata</taxon>
        <taxon>Craniata</taxon>
        <taxon>Vertebrata</taxon>
        <taxon>Euteleostomi</taxon>
        <taxon>Mammalia</taxon>
        <taxon>Eutheria</taxon>
        <taxon>Laurasiatheria</taxon>
        <taxon>Carnivora</taxon>
        <taxon>Caniformia</taxon>
        <taxon>Pinnipedia</taxon>
        <taxon>Otariidae</taxon>
        <taxon>Callorhinus</taxon>
    </lineage>
</organism>
<gene>
    <name evidence="4 5" type="primary">TMEM71</name>
</gene>
<name>A0A3Q7QFH2_CALUR</name>
<dbReference type="Proteomes" id="UP000286641">
    <property type="component" value="Unplaced"/>
</dbReference>
<reference key="1">
    <citation type="submission" date="2019-01" db="UniProtKB">
        <authorList>
            <consortium name="RefSeq"/>
        </authorList>
    </citation>
    <scope>IDENTIFICATION</scope>
</reference>
<dbReference type="PANTHER" id="PTHR35255">
    <property type="entry name" value="TRANSMEMBRANE PROTEIN 71"/>
    <property type="match status" value="1"/>
</dbReference>
<proteinExistence type="predicted"/>
<keyword evidence="2" id="KW-1133">Transmembrane helix</keyword>
<dbReference type="Pfam" id="PF15121">
    <property type="entry name" value="TMEM71"/>
    <property type="match status" value="1"/>
</dbReference>
<dbReference type="PANTHER" id="PTHR35255:SF1">
    <property type="entry name" value="TRANSMEMBRANE PROTEIN 71"/>
    <property type="match status" value="1"/>
</dbReference>
<evidence type="ECO:0000313" key="5">
    <source>
        <dbReference type="RefSeq" id="XP_025726921.1"/>
    </source>
</evidence>
<feature type="compositionally biased region" description="Low complexity" evidence="1">
    <location>
        <begin position="185"/>
        <end position="196"/>
    </location>
</feature>
<keyword evidence="2" id="KW-0472">Membrane</keyword>
<keyword evidence="3" id="KW-1185">Reference proteome</keyword>
<accession>A0A3Q7QFH2</accession>
<evidence type="ECO:0000313" key="4">
    <source>
        <dbReference type="RefSeq" id="XP_025726920.1"/>
    </source>
</evidence>
<dbReference type="CTD" id="137835"/>
<feature type="transmembrane region" description="Helical" evidence="2">
    <location>
        <begin position="253"/>
        <end position="275"/>
    </location>
</feature>
<evidence type="ECO:0000256" key="1">
    <source>
        <dbReference type="SAM" id="MobiDB-lite"/>
    </source>
</evidence>
<keyword evidence="2 4" id="KW-0812">Transmembrane</keyword>
<sequence length="370" mass="41655">MYRISQLISTPVASKCSSGSETRYTGEPSPTCVFPRATRFYTNARLDGDTSFECCSVDLLTASHFACRRSPRLLSNGYYTWTEDSFLCDKDGNITLSPPQTSVLYKENLVRIFRKKKRIRRSFSNLFNLGASKSWLHGNIFGDVDSSLSEDTSLEGVRRLDMYHCNEIGGDSDRSLTDAWESEQPNAASSPNHAASLTSRQNSHDGLLQSHVMASEHFPGNILDHAKTSLWREVSFPAILLAVCFIICACARWFLGGIIACVFTCSLMITIAYTVKSLFLGLASYVKSTTYAQFSNLVCRRFYMNAMSQEREITQRCLVCLRTSTCRGFYCHTQLMERPAILMEHLLCARCCICLIYNSLHGPAKDYFIL</sequence>
<feature type="region of interest" description="Disordered" evidence="1">
    <location>
        <begin position="179"/>
        <end position="198"/>
    </location>
</feature>
<evidence type="ECO:0000256" key="2">
    <source>
        <dbReference type="SAM" id="Phobius"/>
    </source>
</evidence>
<dbReference type="AlphaFoldDB" id="A0A3Q7QFH2"/>
<dbReference type="InterPro" id="IPR027975">
    <property type="entry name" value="TMEM71"/>
</dbReference>
<protein>
    <submittedName>
        <fullName evidence="4 5">Transmembrane protein 71 isoform X1</fullName>
    </submittedName>
</protein>
<evidence type="ECO:0000313" key="3">
    <source>
        <dbReference type="Proteomes" id="UP000286641"/>
    </source>
</evidence>
<dbReference type="RefSeq" id="XP_025726921.1">
    <property type="nucleotide sequence ID" value="XM_025871136.1"/>
</dbReference>
<dbReference type="RefSeq" id="XP_025726920.1">
    <property type="nucleotide sequence ID" value="XM_025871135.1"/>
</dbReference>
<reference evidence="4 5" key="2">
    <citation type="submission" date="2025-04" db="UniProtKB">
        <authorList>
            <consortium name="RefSeq"/>
        </authorList>
    </citation>
    <scope>IDENTIFICATION</scope>
    <source>
        <tissue evidence="4 5">Blood</tissue>
    </source>
</reference>